<dbReference type="RefSeq" id="WP_204204198.1">
    <property type="nucleotide sequence ID" value="NZ_JAFELM010000035.1"/>
</dbReference>
<dbReference type="Proteomes" id="UP001518925">
    <property type="component" value="Unassembled WGS sequence"/>
</dbReference>
<dbReference type="Pfam" id="PF17866">
    <property type="entry name" value="AAA_lid_6"/>
    <property type="match status" value="2"/>
</dbReference>
<feature type="domain" description="AAA+ ATPase" evidence="5">
    <location>
        <begin position="266"/>
        <end position="408"/>
    </location>
</feature>
<reference evidence="6 7" key="1">
    <citation type="submission" date="2021-02" db="EMBL/GenBank/DDBJ databases">
        <title>Bacillus sp. RD4P76, an endophyte from a halophyte.</title>
        <authorList>
            <person name="Sun J.-Q."/>
        </authorList>
    </citation>
    <scope>NUCLEOTIDE SEQUENCE [LARGE SCALE GENOMIC DNA]</scope>
    <source>
        <strain evidence="6 7">RD4P76</strain>
    </source>
</reference>
<evidence type="ECO:0000256" key="1">
    <source>
        <dbReference type="ARBA" id="ARBA00010378"/>
    </source>
</evidence>
<feature type="coiled-coil region" evidence="4">
    <location>
        <begin position="194"/>
        <end position="224"/>
    </location>
</feature>
<protein>
    <submittedName>
        <fullName evidence="6">AAA family ATPase</fullName>
    </submittedName>
</protein>
<keyword evidence="4" id="KW-0175">Coiled coil</keyword>
<sequence>MENRQKQISVDLNNRITEWKLSIDTIGYIKNEGEVISTLKLIQNQDNHLEATLLGLLVRSRLRRIHTLDDLSLTWIERARQLDSLNEQLEHLDASIISISFSRLFEGLTFPAIRETDNRTSKKKLAEEYIEQCKRFLEQFDVEREKVERIAQTKLKYNPIDLLDDLYQEVKNLLVASEEYSESISGVFHTSVYLDDIKKALDRIEELKRKVSLEEKTVQHAETNSLQELKEMIGLDAVKQRIHRHYHYLQYQNKRKDLGFVMKDEPSLHMILTGNPGTGKTTLARLLAKIYYELNILPKAEVVEVDRSHIVGSFMGQTEENIKGLIKRAVGGILFIDEAYSLKREGQTGNDYGQTAIDTLVSAMTSGEFAGKFAVILAGYPEEMRQFLWSNPGLRSRFPESNHIQLPDYSSEELLEIAKKVALDNDYVIADDALIELENRIEKEKVDESFGNARTVKNIILDSIFQKGATTKVDLADPFDYTILEKEDLIVHDSEKQISSEEKLEDLIGLETIKEELRKIQHFVQVQQVRRDKGLKPVPVQLHAVFSGNPGTGKSTVAHLYAGILKECGLLKRGHVVVASRADLVASYVGQTAIKTKKKIREALGGVLFIDEAYSLLSSSQTDFGKEVIDTLVDEMTKHEDRLVVILAGYSNEMKQLLSSNLGLRSRFKKFFHFTDYHPGEIVEILQKRVKQYDYQLSTSAIKLLHEYLKTKTIEGNARFAVNLVDEVLQVQAARIMEQTDLSEEEFSLINEQDIEEVLRNDTK</sequence>
<evidence type="ECO:0000256" key="2">
    <source>
        <dbReference type="ARBA" id="ARBA00022741"/>
    </source>
</evidence>
<dbReference type="InterPro" id="IPR041627">
    <property type="entry name" value="AAA_lid_6"/>
</dbReference>
<dbReference type="Gene3D" id="3.40.50.300">
    <property type="entry name" value="P-loop containing nucleotide triphosphate hydrolases"/>
    <property type="match status" value="2"/>
</dbReference>
<dbReference type="InterPro" id="IPR050773">
    <property type="entry name" value="CbxX/CfxQ_RuBisCO_ESX"/>
</dbReference>
<evidence type="ECO:0000313" key="6">
    <source>
        <dbReference type="EMBL" id="MBM6618855.1"/>
    </source>
</evidence>
<dbReference type="EMBL" id="JAFELM010000035">
    <property type="protein sequence ID" value="MBM6618855.1"/>
    <property type="molecule type" value="Genomic_DNA"/>
</dbReference>
<dbReference type="InterPro" id="IPR000641">
    <property type="entry name" value="CbxX/CfxQ"/>
</dbReference>
<dbReference type="PANTHER" id="PTHR43392">
    <property type="entry name" value="AAA-TYPE ATPASE FAMILY PROTEIN / ANKYRIN REPEAT FAMILY PROTEIN"/>
    <property type="match status" value="1"/>
</dbReference>
<dbReference type="InterPro" id="IPR003959">
    <property type="entry name" value="ATPase_AAA_core"/>
</dbReference>
<organism evidence="6 7">
    <name type="scientific">Bacillus suaedaesalsae</name>
    <dbReference type="NCBI Taxonomy" id="2810349"/>
    <lineage>
        <taxon>Bacteria</taxon>
        <taxon>Bacillati</taxon>
        <taxon>Bacillota</taxon>
        <taxon>Bacilli</taxon>
        <taxon>Bacillales</taxon>
        <taxon>Bacillaceae</taxon>
        <taxon>Bacillus</taxon>
    </lineage>
</organism>
<accession>A0ABS2DLD7</accession>
<dbReference type="CDD" id="cd00009">
    <property type="entry name" value="AAA"/>
    <property type="match status" value="2"/>
</dbReference>
<dbReference type="SMART" id="SM00382">
    <property type="entry name" value="AAA"/>
    <property type="match status" value="2"/>
</dbReference>
<evidence type="ECO:0000313" key="7">
    <source>
        <dbReference type="Proteomes" id="UP001518925"/>
    </source>
</evidence>
<dbReference type="PANTHER" id="PTHR43392:SF2">
    <property type="entry name" value="AAA-TYPE ATPASE FAMILY PROTEIN _ ANKYRIN REPEAT FAMILY PROTEIN"/>
    <property type="match status" value="1"/>
</dbReference>
<proteinExistence type="inferred from homology"/>
<keyword evidence="3" id="KW-0067">ATP-binding</keyword>
<gene>
    <name evidence="6" type="ORF">JR050_14390</name>
</gene>
<evidence type="ECO:0000256" key="3">
    <source>
        <dbReference type="ARBA" id="ARBA00022840"/>
    </source>
</evidence>
<keyword evidence="2" id="KW-0547">Nucleotide-binding</keyword>
<name>A0ABS2DLD7_9BACI</name>
<comment type="similarity">
    <text evidence="1">Belongs to the CbxX/CfxQ family.</text>
</comment>
<evidence type="ECO:0000256" key="4">
    <source>
        <dbReference type="SAM" id="Coils"/>
    </source>
</evidence>
<dbReference type="Gene3D" id="1.10.8.60">
    <property type="match status" value="2"/>
</dbReference>
<dbReference type="InterPro" id="IPR003593">
    <property type="entry name" value="AAA+_ATPase"/>
</dbReference>
<dbReference type="SUPFAM" id="SSF52540">
    <property type="entry name" value="P-loop containing nucleoside triphosphate hydrolases"/>
    <property type="match status" value="2"/>
</dbReference>
<comment type="caution">
    <text evidence="6">The sequence shown here is derived from an EMBL/GenBank/DDBJ whole genome shotgun (WGS) entry which is preliminary data.</text>
</comment>
<evidence type="ECO:0000259" key="5">
    <source>
        <dbReference type="SMART" id="SM00382"/>
    </source>
</evidence>
<keyword evidence="7" id="KW-1185">Reference proteome</keyword>
<dbReference type="PRINTS" id="PR00819">
    <property type="entry name" value="CBXCFQXSUPER"/>
</dbReference>
<feature type="domain" description="AAA+ ATPase" evidence="5">
    <location>
        <begin position="540"/>
        <end position="676"/>
    </location>
</feature>
<dbReference type="Pfam" id="PF00004">
    <property type="entry name" value="AAA"/>
    <property type="match status" value="2"/>
</dbReference>
<dbReference type="InterPro" id="IPR027417">
    <property type="entry name" value="P-loop_NTPase"/>
</dbReference>